<gene>
    <name evidence="3" type="ORF">GOMPHAMPRED_007308</name>
</gene>
<dbReference type="InterPro" id="IPR010816">
    <property type="entry name" value="Het-C"/>
</dbReference>
<dbReference type="Proteomes" id="UP000664169">
    <property type="component" value="Unassembled WGS sequence"/>
</dbReference>
<evidence type="ECO:0000256" key="2">
    <source>
        <dbReference type="SAM" id="SignalP"/>
    </source>
</evidence>
<feature type="chain" id="PRO_5034816902" evidence="2">
    <location>
        <begin position="28"/>
        <end position="737"/>
    </location>
</feature>
<feature type="region of interest" description="Disordered" evidence="1">
    <location>
        <begin position="681"/>
        <end position="737"/>
    </location>
</feature>
<proteinExistence type="predicted"/>
<feature type="compositionally biased region" description="Basic and acidic residues" evidence="1">
    <location>
        <begin position="728"/>
        <end position="737"/>
    </location>
</feature>
<sequence length="737" mass="81524">MAREVSLSACLFISLLTLILLTKPATAFGAGNIASISSLEGQNWRHGDIEDVIKTVAFIHGKKWTSALIKRVYFGNWLRDYSQAMDVGTLKSTQPDTIRILLWVLSFVTFGYATEEFEVTSDRLGVYRPEEHIDNPRGYADDKDARQIDSRLRPPIQKVELEVDHRTGMKNYIANDDLGIATSSGYVRFSLQRCIHFGRLYTNGAGSTRGREEDLCEALRCLGQSLHTLEDFSAHSNYIELALREQGHRDVFPHVGQATEVELRGRRVYPLVTGTFGMVDFFHSVLGEATDHLSQSEVSEIDALNKSLADAEEGHGAGGSSRGFGFGDDATSNFIGLLSQVPGTGGLAREAESLQEASSQQAVENTMRANNVNTTFDAPPGAQGGPPGPVIPGTNIDPQETLRKIYPILQFRDKVVRSISAIVEKIPGLETLIDKITETLTMFIMSLLAPFVRPVINAVTKQLKSGSGGMVSASAQHQFEPWTDAHCTDPTHSLLSKDHFANILNEVAGQTAAVTVQYVVPRILYAWEHPDIMVDQVINDVLRTFHHPAIRDQRCDLHNQMYATVENWARRQSNLDYRLSSESVRHGRNLNETSEGGHSHGPRPTGAQYHLPGGFNIPAIPNVQSIENTFTASLNQNFGGIMRPLSKLSGLTREGDFESEIEPGAYNQPAYREPLGGGRTYEEQVYEPPQGPPPPHQQQFGYGPDGGFHEEFQGSYGQYQAREPTPWESRDGYGGRW</sequence>
<dbReference type="EMBL" id="CAJPDQ010000006">
    <property type="protein sequence ID" value="CAF9911117.1"/>
    <property type="molecule type" value="Genomic_DNA"/>
</dbReference>
<evidence type="ECO:0000256" key="1">
    <source>
        <dbReference type="SAM" id="MobiDB-lite"/>
    </source>
</evidence>
<keyword evidence="4" id="KW-1185">Reference proteome</keyword>
<comment type="caution">
    <text evidence="3">The sequence shown here is derived from an EMBL/GenBank/DDBJ whole genome shotgun (WGS) entry which is preliminary data.</text>
</comment>
<dbReference type="PANTHER" id="PTHR14905:SF7">
    <property type="entry name" value="VON WILLEBRAND FACTOR A DOMAIN-CONTAINING PROTEIN 7"/>
    <property type="match status" value="1"/>
</dbReference>
<name>A0A8H3EVL6_9LECA</name>
<feature type="region of interest" description="Disordered" evidence="1">
    <location>
        <begin position="581"/>
        <end position="608"/>
    </location>
</feature>
<reference evidence="3" key="1">
    <citation type="submission" date="2021-03" db="EMBL/GenBank/DDBJ databases">
        <authorList>
            <person name="Tagirdzhanova G."/>
        </authorList>
    </citation>
    <scope>NUCLEOTIDE SEQUENCE</scope>
</reference>
<protein>
    <submittedName>
        <fullName evidence="3">Uncharacterized protein</fullName>
    </submittedName>
</protein>
<dbReference type="InterPro" id="IPR052577">
    <property type="entry name" value="VWA7"/>
</dbReference>
<evidence type="ECO:0000313" key="3">
    <source>
        <dbReference type="EMBL" id="CAF9911117.1"/>
    </source>
</evidence>
<feature type="signal peptide" evidence="2">
    <location>
        <begin position="1"/>
        <end position="27"/>
    </location>
</feature>
<dbReference type="AlphaFoldDB" id="A0A8H3EVL6"/>
<feature type="region of interest" description="Disordered" evidence="1">
    <location>
        <begin position="373"/>
        <end position="396"/>
    </location>
</feature>
<dbReference type="OrthoDB" id="2506204at2759"/>
<keyword evidence="2" id="KW-0732">Signal</keyword>
<dbReference type="Pfam" id="PF07217">
    <property type="entry name" value="Het-C"/>
    <property type="match status" value="1"/>
</dbReference>
<dbReference type="PANTHER" id="PTHR14905">
    <property type="entry name" value="NG37"/>
    <property type="match status" value="1"/>
</dbReference>
<organism evidence="3 4">
    <name type="scientific">Gomphillus americanus</name>
    <dbReference type="NCBI Taxonomy" id="1940652"/>
    <lineage>
        <taxon>Eukaryota</taxon>
        <taxon>Fungi</taxon>
        <taxon>Dikarya</taxon>
        <taxon>Ascomycota</taxon>
        <taxon>Pezizomycotina</taxon>
        <taxon>Lecanoromycetes</taxon>
        <taxon>OSLEUM clade</taxon>
        <taxon>Ostropomycetidae</taxon>
        <taxon>Ostropales</taxon>
        <taxon>Graphidaceae</taxon>
        <taxon>Gomphilloideae</taxon>
        <taxon>Gomphillus</taxon>
    </lineage>
</organism>
<evidence type="ECO:0000313" key="4">
    <source>
        <dbReference type="Proteomes" id="UP000664169"/>
    </source>
</evidence>
<accession>A0A8H3EVL6</accession>